<dbReference type="Proteomes" id="UP001244443">
    <property type="component" value="Chromosome"/>
</dbReference>
<dbReference type="KEGG" id="marp:QYS47_06785"/>
<dbReference type="EMBL" id="CP129968">
    <property type="protein sequence ID" value="WKK81908.1"/>
    <property type="molecule type" value="Genomic_DNA"/>
</dbReference>
<gene>
    <name evidence="3" type="ORF">QYS47_06785</name>
    <name evidence="4" type="ORF">QYS48_11930</name>
</gene>
<dbReference type="RefSeq" id="WP_302127458.1">
    <property type="nucleotide sequence ID" value="NZ_CP129968.2"/>
</dbReference>
<accession>A0AA49GFU4</accession>
<evidence type="ECO:0000259" key="2">
    <source>
        <dbReference type="Pfam" id="PF19762"/>
    </source>
</evidence>
<proteinExistence type="predicted"/>
<keyword evidence="1" id="KW-0472">Membrane</keyword>
<keyword evidence="5" id="KW-1185">Reference proteome</keyword>
<evidence type="ECO:0000313" key="3">
    <source>
        <dbReference type="EMBL" id="WKK81908.1"/>
    </source>
</evidence>
<protein>
    <submittedName>
        <fullName evidence="3">DUF6249 domain-containing protein</fullName>
    </submittedName>
</protein>
<evidence type="ECO:0000313" key="4">
    <source>
        <dbReference type="EMBL" id="WKK87381.2"/>
    </source>
</evidence>
<evidence type="ECO:0000313" key="5">
    <source>
        <dbReference type="Proteomes" id="UP001244443"/>
    </source>
</evidence>
<accession>A0AA49J9M1</accession>
<organism evidence="3">
    <name type="scientific">Marivirga arenosa</name>
    <dbReference type="NCBI Taxonomy" id="3059076"/>
    <lineage>
        <taxon>Bacteria</taxon>
        <taxon>Pseudomonadati</taxon>
        <taxon>Bacteroidota</taxon>
        <taxon>Cytophagia</taxon>
        <taxon>Cytophagales</taxon>
        <taxon>Marivirgaceae</taxon>
        <taxon>Marivirga</taxon>
    </lineage>
</organism>
<feature type="domain" description="DUF6249" evidence="2">
    <location>
        <begin position="5"/>
        <end position="109"/>
    </location>
</feature>
<keyword evidence="1" id="KW-0812">Transmembrane</keyword>
<name>A0AA49J9M1_9BACT</name>
<dbReference type="AlphaFoldDB" id="A0AA49J9M1"/>
<feature type="transmembrane region" description="Helical" evidence="1">
    <location>
        <begin position="6"/>
        <end position="23"/>
    </location>
</feature>
<dbReference type="Pfam" id="PF19762">
    <property type="entry name" value="DUF6249"/>
    <property type="match status" value="1"/>
</dbReference>
<keyword evidence="1" id="KW-1133">Transmembrane helix</keyword>
<dbReference type="InterPro" id="IPR046216">
    <property type="entry name" value="DUF6249"/>
</dbReference>
<reference evidence="3 5" key="1">
    <citation type="submission" date="2023-08" db="EMBL/GenBank/DDBJ databases">
        <title>Comparative genomics and taxonomic characterization of three novel marine species of genus Marivirga.</title>
        <authorList>
            <person name="Muhammad N."/>
            <person name="Kim S.-G."/>
        </authorList>
    </citation>
    <scope>NUCLEOTIDE SEQUENCE</scope>
    <source>
        <strain evidence="4 5">ABR2-2</strain>
        <strain evidence="3">BKB1-2</strain>
    </source>
</reference>
<dbReference type="EMBL" id="CP129970">
    <property type="protein sequence ID" value="WKK87381.2"/>
    <property type="molecule type" value="Genomic_DNA"/>
</dbReference>
<feature type="transmembrane region" description="Helical" evidence="1">
    <location>
        <begin position="54"/>
        <end position="78"/>
    </location>
</feature>
<feature type="transmembrane region" description="Helical" evidence="1">
    <location>
        <begin position="90"/>
        <end position="111"/>
    </location>
</feature>
<sequence>MEAVIVFISLFATIFGISYYFFYTRNKERLALIEAGADASLFQAPKVQRKRHPVYAIALVIGMMAIGIGLGIVFAVILDNALDMKNNNEVLYVSGIFIFGGIGLVSSFLSLRWMDKKDEEK</sequence>
<dbReference type="Proteomes" id="UP001232019">
    <property type="component" value="Chromosome"/>
</dbReference>
<evidence type="ECO:0000256" key="1">
    <source>
        <dbReference type="SAM" id="Phobius"/>
    </source>
</evidence>